<sequence length="208" mass="22862">MRFFLLACLFFLIGNTLSAQKKLQRTVHVDHISLIQVNTANCFKVELHSTASKNVNIEAEIEGEYSQDLNIEVTTIGSTLLIEAGFVPSFENPNDKLSAHKVVSIILHVTIPSNKNIELFGTNSHVIIYGEYNEVAVSLSDGNCELNNVLGDVKVKTQSGAIKILSKSAKINAKSKFGKVSFNPIPFNSSFNYEIQTVTGNIELSKTE</sequence>
<organism evidence="2 3">
    <name type="scientific">Maribacter hydrothermalis</name>
    <dbReference type="NCBI Taxonomy" id="1836467"/>
    <lineage>
        <taxon>Bacteria</taxon>
        <taxon>Pseudomonadati</taxon>
        <taxon>Bacteroidota</taxon>
        <taxon>Flavobacteriia</taxon>
        <taxon>Flavobacteriales</taxon>
        <taxon>Flavobacteriaceae</taxon>
        <taxon>Maribacter</taxon>
    </lineage>
</organism>
<dbReference type="STRING" id="1836467.BTR34_07200"/>
<evidence type="ECO:0000313" key="2">
    <source>
        <dbReference type="EMBL" id="OBR37383.1"/>
    </source>
</evidence>
<reference evidence="3" key="1">
    <citation type="submission" date="2016-06" db="EMBL/GenBank/DDBJ databases">
        <authorList>
            <person name="Zhan P."/>
        </authorList>
    </citation>
    <scope>NUCLEOTIDE SEQUENCE [LARGE SCALE GENOMIC DNA]</scope>
    <source>
        <strain evidence="3">T28</strain>
    </source>
</reference>
<dbReference type="AlphaFoldDB" id="A0A1B7Z3U5"/>
<proteinExistence type="predicted"/>
<keyword evidence="1" id="KW-0732">Signal</keyword>
<evidence type="ECO:0008006" key="4">
    <source>
        <dbReference type="Google" id="ProtNLM"/>
    </source>
</evidence>
<comment type="caution">
    <text evidence="2">The sequence shown here is derived from an EMBL/GenBank/DDBJ whole genome shotgun (WGS) entry which is preliminary data.</text>
</comment>
<gene>
    <name evidence="2" type="ORF">A9200_06950</name>
</gene>
<feature type="signal peptide" evidence="1">
    <location>
        <begin position="1"/>
        <end position="19"/>
    </location>
</feature>
<dbReference type="EMBL" id="LZFP01000034">
    <property type="protein sequence ID" value="OBR37383.1"/>
    <property type="molecule type" value="Genomic_DNA"/>
</dbReference>
<dbReference type="RefSeq" id="WP_068485373.1">
    <property type="nucleotide sequence ID" value="NZ_CP018760.1"/>
</dbReference>
<evidence type="ECO:0000256" key="1">
    <source>
        <dbReference type="SAM" id="SignalP"/>
    </source>
</evidence>
<protein>
    <recommendedName>
        <fullName evidence="4">Adhesin domain-containing protein</fullName>
    </recommendedName>
</protein>
<dbReference type="OrthoDB" id="1144071at2"/>
<name>A0A1B7Z3U5_9FLAO</name>
<feature type="chain" id="PRO_5008602223" description="Adhesin domain-containing protein" evidence="1">
    <location>
        <begin position="20"/>
        <end position="208"/>
    </location>
</feature>
<keyword evidence="3" id="KW-1185">Reference proteome</keyword>
<dbReference type="KEGG" id="mart:BTR34_07200"/>
<evidence type="ECO:0000313" key="3">
    <source>
        <dbReference type="Proteomes" id="UP000092164"/>
    </source>
</evidence>
<accession>A0A1B7Z3U5</accession>
<dbReference type="Proteomes" id="UP000092164">
    <property type="component" value="Unassembled WGS sequence"/>
</dbReference>